<dbReference type="PANTHER" id="PTHR40980">
    <property type="entry name" value="PLUG DOMAIN-CONTAINING PROTEIN"/>
    <property type="match status" value="1"/>
</dbReference>
<evidence type="ECO:0000313" key="2">
    <source>
        <dbReference type="EMBL" id="THU40339.1"/>
    </source>
</evidence>
<dbReference type="InterPro" id="IPR008969">
    <property type="entry name" value="CarboxyPept-like_regulatory"/>
</dbReference>
<dbReference type="PANTHER" id="PTHR40980:SF4">
    <property type="entry name" value="TONB-DEPENDENT RECEPTOR-LIKE BETA-BARREL DOMAIN-CONTAINING PROTEIN"/>
    <property type="match status" value="1"/>
</dbReference>
<keyword evidence="3" id="KW-1185">Reference proteome</keyword>
<dbReference type="Gene3D" id="2.170.130.10">
    <property type="entry name" value="TonB-dependent receptor, plug domain"/>
    <property type="match status" value="1"/>
</dbReference>
<evidence type="ECO:0000313" key="3">
    <source>
        <dbReference type="Proteomes" id="UP000306918"/>
    </source>
</evidence>
<dbReference type="InterPro" id="IPR041700">
    <property type="entry name" value="OMP_b-brl_3"/>
</dbReference>
<reference evidence="2 3" key="1">
    <citation type="submission" date="2019-04" db="EMBL/GenBank/DDBJ databases">
        <title>Niastella caeni sp. nov., isolated from activated sludge.</title>
        <authorList>
            <person name="Sheng M."/>
        </authorList>
    </citation>
    <scope>NUCLEOTIDE SEQUENCE [LARGE SCALE GENOMIC DNA]</scope>
    <source>
        <strain evidence="2 3">HX-2-15</strain>
    </source>
</reference>
<dbReference type="Pfam" id="PF13715">
    <property type="entry name" value="CarbopepD_reg_2"/>
    <property type="match status" value="1"/>
</dbReference>
<dbReference type="EMBL" id="STFF01000002">
    <property type="protein sequence ID" value="THU40339.1"/>
    <property type="molecule type" value="Genomic_DNA"/>
</dbReference>
<dbReference type="Proteomes" id="UP000306918">
    <property type="component" value="Unassembled WGS sequence"/>
</dbReference>
<dbReference type="SUPFAM" id="SSF49464">
    <property type="entry name" value="Carboxypeptidase regulatory domain-like"/>
    <property type="match status" value="1"/>
</dbReference>
<dbReference type="Pfam" id="PF14905">
    <property type="entry name" value="OMP_b-brl_3"/>
    <property type="match status" value="1"/>
</dbReference>
<organism evidence="2 3">
    <name type="scientific">Niastella caeni</name>
    <dbReference type="NCBI Taxonomy" id="2569763"/>
    <lineage>
        <taxon>Bacteria</taxon>
        <taxon>Pseudomonadati</taxon>
        <taxon>Bacteroidota</taxon>
        <taxon>Chitinophagia</taxon>
        <taxon>Chitinophagales</taxon>
        <taxon>Chitinophagaceae</taxon>
        <taxon>Niastella</taxon>
    </lineage>
</organism>
<dbReference type="OrthoDB" id="8764943at2"/>
<comment type="caution">
    <text evidence="2">The sequence shown here is derived from an EMBL/GenBank/DDBJ whole genome shotgun (WGS) entry which is preliminary data.</text>
</comment>
<accession>A0A4S8HZQ5</accession>
<dbReference type="AlphaFoldDB" id="A0A4S8HZQ5"/>
<dbReference type="Gene3D" id="2.60.40.1120">
    <property type="entry name" value="Carboxypeptidase-like, regulatory domain"/>
    <property type="match status" value="1"/>
</dbReference>
<protein>
    <recommendedName>
        <fullName evidence="1">Outer membrane protein beta-barrel domain-containing protein</fullName>
    </recommendedName>
</protein>
<gene>
    <name evidence="2" type="ORF">FAM09_10755</name>
</gene>
<sequence length="829" mass="93507">MSKIKPYYYMKLLTKPAFCHYHFSSQCRLMALATLFLTILCQLATAQLTITGNIANKNRQPLPYIAVSIRQGKSLIATTISDSTGHYRFQNIQKGAYHLLISHSSYKDSSIPVHLWADTTINLHLDNEKMLQKVEVTGKKPLIQMDLDRLRFNVTGTELVVGNNIWDVIEKTPLVTTSSDGGIRISGTSGVAVYINNKKKVLSGTALKSYLSSMPADNLEAIEVITTPSSKYDAEGGGGILNIVTKKKKEDGLDGSISLTDRQTATNSQSANVFFNNRSGKWDLYSSSYLVNRRRKPESDHNVYFQQPGNEIPLSRRITADGLNRSLSAGANLGIDYQFNKDHIAGLIMDYSGNDDRKRRNAGSHDHYAGYDSLSHSENTDKLNSHTYSLNLNYEGRLDTHGKKLNIDFDALNYTSRNTSLSRTNALDAATYDPLYISDYFRSSAPQHVKNQSFKADFHWPLSSGVNIDFGIRSSFSQIDNDLVFENYVGGNSWAKDFSRSNLFSYDENINASYVQLNQKINGTWAYQIGTRLENTIAKGYLEGEKVVNRNYVNVFPTGYLKYTTSGKKTYTLAVSSRITRPGYWDVNPFRTYTTNKAYFEGNPFLSPSKYYREELSHSLNAGKGSYIFQLAASQTLNEIYALPFEDSAGVVINKKTNYGNKYSYSGAVIYYNQLKKWWQLSATVLTGYIVSKGKYSSNISIDNRSFLLSFSTNQTFTISKKQRLTGNLIANNTFPFTIVNTRVGNRLDTELRIRKSAGAFSFTLSATDLFRSNKDVYRVQAGDLLLKQHYYNDTRSLAFILSYNFGKSTVKKKRDRDTEFENIKSRII</sequence>
<name>A0A4S8HZQ5_9BACT</name>
<evidence type="ECO:0000259" key="1">
    <source>
        <dbReference type="Pfam" id="PF14905"/>
    </source>
</evidence>
<dbReference type="InterPro" id="IPR037066">
    <property type="entry name" value="Plug_dom_sf"/>
</dbReference>
<dbReference type="SUPFAM" id="SSF56935">
    <property type="entry name" value="Porins"/>
    <property type="match status" value="1"/>
</dbReference>
<feature type="domain" description="Outer membrane protein beta-barrel" evidence="1">
    <location>
        <begin position="397"/>
        <end position="804"/>
    </location>
</feature>
<proteinExistence type="predicted"/>